<feature type="signal peptide" evidence="1">
    <location>
        <begin position="1"/>
        <end position="32"/>
    </location>
</feature>
<feature type="chain" id="PRO_5003430142" evidence="1">
    <location>
        <begin position="33"/>
        <end position="608"/>
    </location>
</feature>
<dbReference type="Proteomes" id="UP000004217">
    <property type="component" value="Unassembled WGS sequence"/>
</dbReference>
<gene>
    <name evidence="3" type="ORF">SZN_21106</name>
</gene>
<dbReference type="PANTHER" id="PTHR42834">
    <property type="entry name" value="ENDONUCLEASE/EXONUCLEASE/PHOSPHATASE FAMILY PROTEIN (AFU_ORTHOLOGUE AFUA_3G09210)"/>
    <property type="match status" value="1"/>
</dbReference>
<name>G2GFD7_9ACTN</name>
<accession>G2GFD7</accession>
<feature type="domain" description="Endonuclease/exonuclease/phosphatase" evidence="2">
    <location>
        <begin position="307"/>
        <end position="599"/>
    </location>
</feature>
<evidence type="ECO:0000313" key="4">
    <source>
        <dbReference type="Proteomes" id="UP000004217"/>
    </source>
</evidence>
<dbReference type="PATRIC" id="fig|700597.3.peg.4146"/>
<dbReference type="CDD" id="cd04486">
    <property type="entry name" value="YhcR_OBF_like"/>
    <property type="match status" value="1"/>
</dbReference>
<evidence type="ECO:0000313" key="3">
    <source>
        <dbReference type="EMBL" id="EGX57752.1"/>
    </source>
</evidence>
<comment type="caution">
    <text evidence="3">The sequence shown here is derived from an EMBL/GenBank/DDBJ whole genome shotgun (WGS) entry which is preliminary data.</text>
</comment>
<dbReference type="GO" id="GO:0003824">
    <property type="term" value="F:catalytic activity"/>
    <property type="evidence" value="ECO:0007669"/>
    <property type="project" value="InterPro"/>
</dbReference>
<dbReference type="SUPFAM" id="SSF56219">
    <property type="entry name" value="DNase I-like"/>
    <property type="match status" value="1"/>
</dbReference>
<keyword evidence="4" id="KW-1185">Reference proteome</keyword>
<dbReference type="InterPro" id="IPR005135">
    <property type="entry name" value="Endo/exonuclease/phosphatase"/>
</dbReference>
<organism evidence="3 4">
    <name type="scientific">Streptomyces zinciresistens K42</name>
    <dbReference type="NCBI Taxonomy" id="700597"/>
    <lineage>
        <taxon>Bacteria</taxon>
        <taxon>Bacillati</taxon>
        <taxon>Actinomycetota</taxon>
        <taxon>Actinomycetes</taxon>
        <taxon>Kitasatosporales</taxon>
        <taxon>Streptomycetaceae</taxon>
        <taxon>Streptomyces</taxon>
    </lineage>
</organism>
<sequence>MPSKKSARLGALTVAAVCSMASTVVLTSPAHAEAVRIHDVQGTTRMSPYAGQQVTDVPGIVTGVRAYGSSKGFWVQDPSPDADPATSEGVFVFTGSAPKVTAGDSVLVTGTVTEFVPGGAASGNQALTEITRATVTVVSSGNAVPAATVIDEDAVPRRYTPAGDPAAGGSINGLTLRPDTYALDYYESLEGMNVQVADTRVVGATDAYYGLWVTVKPRENRNRRGGAVYSSYEAQNTGRLQIQSLGPGAQFPVANVGDTLTGTTTGPLDYNQFGGYTLVASELGTLKSGGLKRETTRKQRGGELAVATYNVKNLDPSDNTFAQHAAAIVDNLNSPDVVSLEEIQDDNGATNDGTVSAGQTLKKLTDAIVAAGGPAYAWRSIDPVDLADGGEPGGNIRQAFLFNPERVSFTDRAGGDATTPVGVTKVRGKAALTVSPGRVDPANAAWNNSRKPLVGEFVFRGRTVFVIGNHFASKGGDQALHSQFQPPTRSSETQRVLQATALNTFVKEILAVQKNADVVSVGDYNDFEFSETVRRMEAGGALWSAIKSLPEGDRYSYVFQGNTQTLDQILISPSIRRSCDFEYDSVHINAEFNDQMSDHDPQVLRFRP</sequence>
<keyword evidence="1" id="KW-0732">Signal</keyword>
<dbReference type="PANTHER" id="PTHR42834:SF1">
    <property type="entry name" value="ENDONUCLEASE_EXONUCLEASE_PHOSPHATASE FAMILY PROTEIN (AFU_ORTHOLOGUE AFUA_3G09210)"/>
    <property type="match status" value="1"/>
</dbReference>
<evidence type="ECO:0000256" key="1">
    <source>
        <dbReference type="SAM" id="SignalP"/>
    </source>
</evidence>
<dbReference type="OrthoDB" id="1016457at2"/>
<evidence type="ECO:0000259" key="2">
    <source>
        <dbReference type="Pfam" id="PF03372"/>
    </source>
</evidence>
<reference evidence="3 4" key="1">
    <citation type="submission" date="2011-08" db="EMBL/GenBank/DDBJ databases">
        <authorList>
            <person name="Lin Y."/>
            <person name="Hao X."/>
            <person name="Johnstone L."/>
            <person name="Miller S.J."/>
            <person name="Wei G."/>
            <person name="Rensing C."/>
        </authorList>
    </citation>
    <scope>NUCLEOTIDE SEQUENCE [LARGE SCALE GENOMIC DNA]</scope>
    <source>
        <strain evidence="3 4">K42</strain>
    </source>
</reference>
<protein>
    <submittedName>
        <fullName evidence="3">Large secreted protein</fullName>
    </submittedName>
</protein>
<dbReference type="AlphaFoldDB" id="G2GFD7"/>
<dbReference type="RefSeq" id="WP_007498243.1">
    <property type="nucleotide sequence ID" value="NZ_AGBF01000079.1"/>
</dbReference>
<dbReference type="Gene3D" id="3.60.10.10">
    <property type="entry name" value="Endonuclease/exonuclease/phosphatase"/>
    <property type="match status" value="1"/>
</dbReference>
<dbReference type="Pfam" id="PF03372">
    <property type="entry name" value="Exo_endo_phos"/>
    <property type="match status" value="1"/>
</dbReference>
<dbReference type="EMBL" id="AGBF01000079">
    <property type="protein sequence ID" value="EGX57752.1"/>
    <property type="molecule type" value="Genomic_DNA"/>
</dbReference>
<proteinExistence type="predicted"/>
<dbReference type="InterPro" id="IPR036691">
    <property type="entry name" value="Endo/exonu/phosph_ase_sf"/>
</dbReference>